<protein>
    <recommendedName>
        <fullName evidence="13">Thymidine kinase</fullName>
        <ecNumber evidence="13">2.7.1.21</ecNumber>
    </recommendedName>
</protein>
<dbReference type="PROSITE" id="PS00603">
    <property type="entry name" value="TK_CELLULAR_TYPE"/>
    <property type="match status" value="1"/>
</dbReference>
<evidence type="ECO:0000256" key="2">
    <source>
        <dbReference type="ARBA" id="ARBA00022634"/>
    </source>
</evidence>
<dbReference type="Pfam" id="PF00265">
    <property type="entry name" value="TK"/>
    <property type="match status" value="1"/>
</dbReference>
<dbReference type="GO" id="GO:0005524">
    <property type="term" value="F:ATP binding"/>
    <property type="evidence" value="ECO:0007669"/>
    <property type="project" value="UniProtKB-KW"/>
</dbReference>
<evidence type="ECO:0000256" key="7">
    <source>
        <dbReference type="ARBA" id="ARBA00022833"/>
    </source>
</evidence>
<dbReference type="SUPFAM" id="SSF57716">
    <property type="entry name" value="Glucocorticoid receptor-like (DNA-binding domain)"/>
    <property type="match status" value="1"/>
</dbReference>
<dbReference type="GO" id="GO:0071897">
    <property type="term" value="P:DNA biosynthetic process"/>
    <property type="evidence" value="ECO:0007669"/>
    <property type="project" value="UniProtKB-KW"/>
</dbReference>
<evidence type="ECO:0000313" key="15">
    <source>
        <dbReference type="EMBL" id="KAI6649720.1"/>
    </source>
</evidence>
<feature type="active site" description="Proton acceptor" evidence="11">
    <location>
        <position position="116"/>
    </location>
</feature>
<dbReference type="InterPro" id="IPR027417">
    <property type="entry name" value="P-loop_NTPase"/>
</dbReference>
<evidence type="ECO:0000256" key="3">
    <source>
        <dbReference type="ARBA" id="ARBA00022679"/>
    </source>
</evidence>
<dbReference type="PANTHER" id="PTHR11441:SF0">
    <property type="entry name" value="THYMIDINE KINASE, CYTOSOLIC"/>
    <property type="match status" value="1"/>
</dbReference>
<evidence type="ECO:0000256" key="14">
    <source>
        <dbReference type="RuleBase" id="RU004165"/>
    </source>
</evidence>
<dbReference type="Gene3D" id="3.30.60.20">
    <property type="match status" value="1"/>
</dbReference>
<keyword evidence="2 13" id="KW-0237">DNA synthesis</keyword>
<keyword evidence="16" id="KW-1185">Reference proteome</keyword>
<accession>A0AAV7JMR8</accession>
<keyword evidence="3 13" id="KW-0808">Transferase</keyword>
<keyword evidence="4" id="KW-0479">Metal-binding</keyword>
<dbReference type="Gene3D" id="3.40.50.300">
    <property type="entry name" value="P-loop containing nucleotide triphosphate hydrolases"/>
    <property type="match status" value="1"/>
</dbReference>
<dbReference type="GO" id="GO:0046104">
    <property type="term" value="P:thymidine metabolic process"/>
    <property type="evidence" value="ECO:0007669"/>
    <property type="project" value="TreeGrafter"/>
</dbReference>
<keyword evidence="7" id="KW-0862">Zinc</keyword>
<comment type="similarity">
    <text evidence="1 14">Belongs to the thymidine kinase family.</text>
</comment>
<evidence type="ECO:0000256" key="5">
    <source>
        <dbReference type="ARBA" id="ARBA00022741"/>
    </source>
</evidence>
<dbReference type="AlphaFoldDB" id="A0AAV7JMR8"/>
<dbReference type="EMBL" id="JAKMXF010000318">
    <property type="protein sequence ID" value="KAI6649720.1"/>
    <property type="molecule type" value="Genomic_DNA"/>
</dbReference>
<dbReference type="GO" id="GO:0004797">
    <property type="term" value="F:thymidine kinase activity"/>
    <property type="evidence" value="ECO:0007669"/>
    <property type="project" value="UniProtKB-EC"/>
</dbReference>
<feature type="binding site" evidence="12">
    <location>
        <position position="199"/>
    </location>
    <ligand>
        <name>substrate</name>
    </ligand>
</feature>
<evidence type="ECO:0000256" key="10">
    <source>
        <dbReference type="ARBA" id="ARBA00048113"/>
    </source>
</evidence>
<evidence type="ECO:0000256" key="4">
    <source>
        <dbReference type="ARBA" id="ARBA00022723"/>
    </source>
</evidence>
<dbReference type="FunFam" id="3.40.50.300:FF:001270">
    <property type="entry name" value="Thymidine kinase"/>
    <property type="match status" value="1"/>
</dbReference>
<keyword evidence="8 13" id="KW-0067">ATP-binding</keyword>
<evidence type="ECO:0000256" key="13">
    <source>
        <dbReference type="RuleBase" id="RU000544"/>
    </source>
</evidence>
<evidence type="ECO:0000256" key="9">
    <source>
        <dbReference type="ARBA" id="ARBA00046642"/>
    </source>
</evidence>
<dbReference type="Proteomes" id="UP001165289">
    <property type="component" value="Unassembled WGS sequence"/>
</dbReference>
<keyword evidence="5 13" id="KW-0547">Nucleotide-binding</keyword>
<reference evidence="15 16" key="1">
    <citation type="journal article" date="2023" name="BMC Biol.">
        <title>The compact genome of the sponge Oopsacas minuta (Hexactinellida) is lacking key metazoan core genes.</title>
        <authorList>
            <person name="Santini S."/>
            <person name="Schenkelaars Q."/>
            <person name="Jourda C."/>
            <person name="Duchesne M."/>
            <person name="Belahbib H."/>
            <person name="Rocher C."/>
            <person name="Selva M."/>
            <person name="Riesgo A."/>
            <person name="Vervoort M."/>
            <person name="Leys S.P."/>
            <person name="Kodjabachian L."/>
            <person name="Le Bivic A."/>
            <person name="Borchiellini C."/>
            <person name="Claverie J.M."/>
            <person name="Renard E."/>
        </authorList>
    </citation>
    <scope>NUCLEOTIDE SEQUENCE [LARGE SCALE GENOMIC DNA]</scope>
    <source>
        <strain evidence="15">SPO-2</strain>
    </source>
</reference>
<dbReference type="PANTHER" id="PTHR11441">
    <property type="entry name" value="THYMIDINE KINASE"/>
    <property type="match status" value="1"/>
</dbReference>
<organism evidence="15 16">
    <name type="scientific">Oopsacas minuta</name>
    <dbReference type="NCBI Taxonomy" id="111878"/>
    <lineage>
        <taxon>Eukaryota</taxon>
        <taxon>Metazoa</taxon>
        <taxon>Porifera</taxon>
        <taxon>Hexactinellida</taxon>
        <taxon>Hexasterophora</taxon>
        <taxon>Lyssacinosida</taxon>
        <taxon>Leucopsacidae</taxon>
        <taxon>Oopsacas</taxon>
    </lineage>
</organism>
<evidence type="ECO:0000256" key="8">
    <source>
        <dbReference type="ARBA" id="ARBA00022840"/>
    </source>
</evidence>
<comment type="caution">
    <text evidence="15">The sequence shown here is derived from an EMBL/GenBank/DDBJ whole genome shotgun (WGS) entry which is preliminary data.</text>
</comment>
<name>A0AAV7JMR8_9METZ</name>
<dbReference type="SUPFAM" id="SSF52540">
    <property type="entry name" value="P-loop containing nucleoside triphosphate hydrolases"/>
    <property type="match status" value="1"/>
</dbReference>
<gene>
    <name evidence="15" type="ORF">LOD99_6510</name>
</gene>
<dbReference type="InterPro" id="IPR020633">
    <property type="entry name" value="Thymidine_kinase_CS"/>
</dbReference>
<dbReference type="GO" id="GO:0046872">
    <property type="term" value="F:metal ion binding"/>
    <property type="evidence" value="ECO:0007669"/>
    <property type="project" value="UniProtKB-KW"/>
</dbReference>
<comment type="subunit">
    <text evidence="9">Homotetramer. Tetramerization from dimerization is induced by ATP and increases catalytic efficiency due to a high affinity for thymidine. Tetramerization is inhibited by phosphorylation at Ser-13. Interacts (via the KEN box) with FZR1.</text>
</comment>
<dbReference type="FunFam" id="3.30.60.20:FF:000028">
    <property type="entry name" value="Thymidine kinase"/>
    <property type="match status" value="1"/>
</dbReference>
<dbReference type="InterPro" id="IPR001267">
    <property type="entry name" value="Thymidine_kinase"/>
</dbReference>
<dbReference type="GO" id="GO:0042802">
    <property type="term" value="F:identical protein binding"/>
    <property type="evidence" value="ECO:0007669"/>
    <property type="project" value="UniProtKB-ARBA"/>
</dbReference>
<keyword evidence="6 13" id="KW-0418">Kinase</keyword>
<evidence type="ECO:0000256" key="1">
    <source>
        <dbReference type="ARBA" id="ARBA00007587"/>
    </source>
</evidence>
<dbReference type="EC" id="2.7.1.21" evidence="13"/>
<dbReference type="PIRSF" id="PIRSF035805">
    <property type="entry name" value="TK_cell"/>
    <property type="match status" value="1"/>
</dbReference>
<evidence type="ECO:0000256" key="12">
    <source>
        <dbReference type="PIRSR" id="PIRSR035805-2"/>
    </source>
</evidence>
<evidence type="ECO:0000256" key="6">
    <source>
        <dbReference type="ARBA" id="ARBA00022777"/>
    </source>
</evidence>
<evidence type="ECO:0000256" key="11">
    <source>
        <dbReference type="PIRSR" id="PIRSR035805-1"/>
    </source>
</evidence>
<comment type="catalytic activity">
    <reaction evidence="10">
        <text>thymidine + ATP = dTMP + ADP + H(+)</text>
        <dbReference type="Rhea" id="RHEA:19129"/>
        <dbReference type="ChEBI" id="CHEBI:15378"/>
        <dbReference type="ChEBI" id="CHEBI:17748"/>
        <dbReference type="ChEBI" id="CHEBI:30616"/>
        <dbReference type="ChEBI" id="CHEBI:63528"/>
        <dbReference type="ChEBI" id="CHEBI:456216"/>
        <dbReference type="EC" id="2.7.1.21"/>
    </reaction>
    <physiologicalReaction direction="left-to-right" evidence="10">
        <dbReference type="Rhea" id="RHEA:19130"/>
    </physiologicalReaction>
</comment>
<evidence type="ECO:0000313" key="16">
    <source>
        <dbReference type="Proteomes" id="UP001165289"/>
    </source>
</evidence>
<proteinExistence type="inferred from homology"/>
<sequence>MRPSYDSPHRKHSMDVFGEDEELFRTPPRISWKKYGYIQVIMGPMFSGKTTELLRRVKRYSIATYKSCLVKYKNDTRYDQDNIATHDKELANAISCTKLADIYDQLKENQVIGIDEGQFMEDLVEFCEKLANEGKIVIVACLDGTFQRKSFAPIPHLIPLAESVIKLKAVCMKCYADASFTKRTVESQKVELIGGADKYMAVCRACYFEV</sequence>